<accession>A0A255EN91</accession>
<evidence type="ECO:0000256" key="2">
    <source>
        <dbReference type="SAM" id="Phobius"/>
    </source>
</evidence>
<organism evidence="3 4">
    <name type="scientific">Parenemella sanctibonifatiensis</name>
    <dbReference type="NCBI Taxonomy" id="2016505"/>
    <lineage>
        <taxon>Bacteria</taxon>
        <taxon>Bacillati</taxon>
        <taxon>Actinomycetota</taxon>
        <taxon>Actinomycetes</taxon>
        <taxon>Propionibacteriales</taxon>
        <taxon>Propionibacteriaceae</taxon>
        <taxon>Parenemella</taxon>
    </lineage>
</organism>
<dbReference type="EMBL" id="NMVJ01000001">
    <property type="protein sequence ID" value="OYN92431.1"/>
    <property type="molecule type" value="Genomic_DNA"/>
</dbReference>
<sequence>MEITGLIFGVIAVAWLVYLVPMYLNQRNDPEIDVPDFSARFSDRVKVVRRDEEHADDDDDDVDVVTPLIRRAEKAAVARLARRAAKRRRLSLLAILSLLVGTVVAAALGQIPWWSVAIPGGGLVLFLGLSPLFVRAMHRRLDRRLASLDEASAEDTILVALDPEQVQASSMTTEFTGAIEGKTGSLWDPIPVTAPTYVSEAQAPRTVRTIDLAGPHSTKPELPPTADARPSEAAETERQGAEQVQRQAADTPDRTIADPAETGQVRRAG</sequence>
<dbReference type="OrthoDB" id="3218604at2"/>
<comment type="caution">
    <text evidence="3">The sequence shown here is derived from an EMBL/GenBank/DDBJ whole genome shotgun (WGS) entry which is preliminary data.</text>
</comment>
<dbReference type="AlphaFoldDB" id="A0A255EN91"/>
<feature type="transmembrane region" description="Helical" evidence="2">
    <location>
        <begin position="6"/>
        <end position="24"/>
    </location>
</feature>
<feature type="compositionally biased region" description="Basic and acidic residues" evidence="1">
    <location>
        <begin position="229"/>
        <end position="240"/>
    </location>
</feature>
<dbReference type="RefSeq" id="WP_094452400.1">
    <property type="nucleotide sequence ID" value="NZ_NMVJ01000001.1"/>
</dbReference>
<feature type="transmembrane region" description="Helical" evidence="2">
    <location>
        <begin position="114"/>
        <end position="134"/>
    </location>
</feature>
<evidence type="ECO:0000256" key="1">
    <source>
        <dbReference type="SAM" id="MobiDB-lite"/>
    </source>
</evidence>
<keyword evidence="2" id="KW-0812">Transmembrane</keyword>
<evidence type="ECO:0000313" key="4">
    <source>
        <dbReference type="Proteomes" id="UP000216300"/>
    </source>
</evidence>
<gene>
    <name evidence="3" type="ORF">CGZ91_02760</name>
</gene>
<name>A0A255EN91_9ACTN</name>
<keyword evidence="2" id="KW-0472">Membrane</keyword>
<keyword evidence="4" id="KW-1185">Reference proteome</keyword>
<evidence type="ECO:0000313" key="3">
    <source>
        <dbReference type="EMBL" id="OYN92431.1"/>
    </source>
</evidence>
<feature type="region of interest" description="Disordered" evidence="1">
    <location>
        <begin position="209"/>
        <end position="269"/>
    </location>
</feature>
<proteinExistence type="predicted"/>
<dbReference type="Proteomes" id="UP000216300">
    <property type="component" value="Unassembled WGS sequence"/>
</dbReference>
<feature type="transmembrane region" description="Helical" evidence="2">
    <location>
        <begin position="90"/>
        <end position="108"/>
    </location>
</feature>
<protein>
    <submittedName>
        <fullName evidence="3">Uncharacterized protein</fullName>
    </submittedName>
</protein>
<reference evidence="3 4" key="1">
    <citation type="submission" date="2017-07" db="EMBL/GenBank/DDBJ databases">
        <title>Draft whole genome sequences of clinical Proprionibacteriaceae strains.</title>
        <authorList>
            <person name="Bernier A.-M."/>
            <person name="Bernard K."/>
            <person name="Domingo M.-C."/>
        </authorList>
    </citation>
    <scope>NUCLEOTIDE SEQUENCE [LARGE SCALE GENOMIC DNA]</scope>
    <source>
        <strain evidence="3 4">NML 150081</strain>
    </source>
</reference>
<keyword evidence="2" id="KW-1133">Transmembrane helix</keyword>